<gene>
    <name evidence="3" type="ORF">SAMN06265379_10265</name>
</gene>
<dbReference type="InterPro" id="IPR026444">
    <property type="entry name" value="Secre_tail"/>
</dbReference>
<dbReference type="RefSeq" id="WP_142532386.1">
    <property type="nucleotide sequence ID" value="NZ_FXTB01000002.1"/>
</dbReference>
<evidence type="ECO:0000313" key="3">
    <source>
        <dbReference type="EMBL" id="SMO50652.1"/>
    </source>
</evidence>
<feature type="domain" description="Secretion system C-terminal sorting" evidence="2">
    <location>
        <begin position="370"/>
        <end position="425"/>
    </location>
</feature>
<protein>
    <submittedName>
        <fullName evidence="3">Por secretion system C-terminal sorting domain-containing protein</fullName>
    </submittedName>
</protein>
<reference evidence="3 4" key="1">
    <citation type="submission" date="2017-05" db="EMBL/GenBank/DDBJ databases">
        <authorList>
            <person name="Varghese N."/>
            <person name="Submissions S."/>
        </authorList>
    </citation>
    <scope>NUCLEOTIDE SEQUENCE [LARGE SCALE GENOMIC DNA]</scope>
    <source>
        <strain evidence="3 4">DSM 27040</strain>
    </source>
</reference>
<feature type="chain" id="PRO_5022167565" evidence="1">
    <location>
        <begin position="24"/>
        <end position="427"/>
    </location>
</feature>
<evidence type="ECO:0000256" key="1">
    <source>
        <dbReference type="SAM" id="SignalP"/>
    </source>
</evidence>
<sequence>MKKITFLLLLASICHLSYGQVIADHTVVDKYTDIPQYWIDIVKTKWVSILGASHASAYHRGFQELQSINPNYPVSIQYGGAPLPAQSNALRSNGAAWGNYENATGWVEGHRMERDDWWTNDLANERIKAYLQYCHDNGPELFATMYGWSFDANFDHAYGNGPYGDEDPVYHVKWAGSTRGGEDGNLPFGLDIEDATLIGNRVSMDNYIASVNAYNKYCEDNGIATITMFSTGPVDDNDTQGWNINERGYQQYLKWQYVRDYVKSKGSGYLFDHADILSYNDAGEYATTTWTDHSSVLRTFPLIHPDNMGGDYFGHIGTVGAVRLAKAMWWMLARIAGWDGEPISTTLQNKEDGAGIVVTEQDGLIEMKSKQDMSGNTMSLISVSGQVVQKKMIDGNTCQLNMDSLPSGMYLLVINLDSPYSKKIIKH</sequence>
<evidence type="ECO:0000259" key="2">
    <source>
        <dbReference type="Pfam" id="PF18962"/>
    </source>
</evidence>
<dbReference type="EMBL" id="FXTB01000002">
    <property type="protein sequence ID" value="SMO50652.1"/>
    <property type="molecule type" value="Genomic_DNA"/>
</dbReference>
<dbReference type="AlphaFoldDB" id="A0A521BU04"/>
<name>A0A521BU04_SACCC</name>
<organism evidence="3 4">
    <name type="scientific">Saccharicrinis carchari</name>
    <dbReference type="NCBI Taxonomy" id="1168039"/>
    <lineage>
        <taxon>Bacteria</taxon>
        <taxon>Pseudomonadati</taxon>
        <taxon>Bacteroidota</taxon>
        <taxon>Bacteroidia</taxon>
        <taxon>Marinilabiliales</taxon>
        <taxon>Marinilabiliaceae</taxon>
        <taxon>Saccharicrinis</taxon>
    </lineage>
</organism>
<dbReference type="NCBIfam" id="TIGR04183">
    <property type="entry name" value="Por_Secre_tail"/>
    <property type="match status" value="1"/>
</dbReference>
<dbReference type="Proteomes" id="UP000319040">
    <property type="component" value="Unassembled WGS sequence"/>
</dbReference>
<keyword evidence="1" id="KW-0732">Signal</keyword>
<keyword evidence="4" id="KW-1185">Reference proteome</keyword>
<accession>A0A521BU04</accession>
<proteinExistence type="predicted"/>
<feature type="signal peptide" evidence="1">
    <location>
        <begin position="1"/>
        <end position="23"/>
    </location>
</feature>
<dbReference type="Pfam" id="PF18962">
    <property type="entry name" value="Por_Secre_tail"/>
    <property type="match status" value="1"/>
</dbReference>
<evidence type="ECO:0000313" key="4">
    <source>
        <dbReference type="Proteomes" id="UP000319040"/>
    </source>
</evidence>
<dbReference type="OrthoDB" id="1114448at2"/>